<proteinExistence type="predicted"/>
<reference evidence="1 2" key="1">
    <citation type="submission" date="2024-11" db="EMBL/GenBank/DDBJ databases">
        <title>Chromosome-level genome assembly of the freshwater bivalve Anodonta woodiana.</title>
        <authorList>
            <person name="Chen X."/>
        </authorList>
    </citation>
    <scope>NUCLEOTIDE SEQUENCE [LARGE SCALE GENOMIC DNA]</scope>
    <source>
        <strain evidence="1">MN2024</strain>
        <tissue evidence="1">Gills</tissue>
    </source>
</reference>
<dbReference type="CDD" id="cd00117">
    <property type="entry name" value="TFP"/>
    <property type="match status" value="1"/>
</dbReference>
<protein>
    <recommendedName>
        <fullName evidence="3">Sodefrin-like factor</fullName>
    </recommendedName>
</protein>
<dbReference type="AlphaFoldDB" id="A0ABD3WBE6"/>
<evidence type="ECO:0008006" key="3">
    <source>
        <dbReference type="Google" id="ProtNLM"/>
    </source>
</evidence>
<evidence type="ECO:0000313" key="1">
    <source>
        <dbReference type="EMBL" id="KAL3870855.1"/>
    </source>
</evidence>
<comment type="caution">
    <text evidence="1">The sequence shown here is derived from an EMBL/GenBank/DDBJ whole genome shotgun (WGS) entry which is preliminary data.</text>
</comment>
<dbReference type="Proteomes" id="UP001634394">
    <property type="component" value="Unassembled WGS sequence"/>
</dbReference>
<accession>A0ABD3WBE6</accession>
<name>A0ABD3WBE6_SINWO</name>
<organism evidence="1 2">
    <name type="scientific">Sinanodonta woodiana</name>
    <name type="common">Chinese pond mussel</name>
    <name type="synonym">Anodonta woodiana</name>
    <dbReference type="NCBI Taxonomy" id="1069815"/>
    <lineage>
        <taxon>Eukaryota</taxon>
        <taxon>Metazoa</taxon>
        <taxon>Spiralia</taxon>
        <taxon>Lophotrochozoa</taxon>
        <taxon>Mollusca</taxon>
        <taxon>Bivalvia</taxon>
        <taxon>Autobranchia</taxon>
        <taxon>Heteroconchia</taxon>
        <taxon>Palaeoheterodonta</taxon>
        <taxon>Unionida</taxon>
        <taxon>Unionoidea</taxon>
        <taxon>Unionidae</taxon>
        <taxon>Unioninae</taxon>
        <taxon>Sinanodonta</taxon>
    </lineage>
</organism>
<keyword evidence="2" id="KW-1185">Reference proteome</keyword>
<dbReference type="EMBL" id="JBJQND010000007">
    <property type="protein sequence ID" value="KAL3870855.1"/>
    <property type="molecule type" value="Genomic_DNA"/>
</dbReference>
<gene>
    <name evidence="1" type="ORF">ACJMK2_038890</name>
</gene>
<sequence length="167" mass="19024">MTSHENQGIKSKIHYCFLLRVKAASRPTTHIQSTTVKLTTLKTIPTGTTRRPPITLPPVSKTCFTCGDSTPDTCEYQYEETQCDPPNNYCMNIITNSITGTRTVERKCASFDDCYKKWWQGSSDEEMCQTYTADISITANFQCSFCCIENRCNENIKPPRDTLYQDN</sequence>
<evidence type="ECO:0000313" key="2">
    <source>
        <dbReference type="Proteomes" id="UP001634394"/>
    </source>
</evidence>